<evidence type="ECO:0000313" key="3">
    <source>
        <dbReference type="EMBL" id="MBD8078550.1"/>
    </source>
</evidence>
<dbReference type="SUPFAM" id="SSF55961">
    <property type="entry name" value="Bet v1-like"/>
    <property type="match status" value="1"/>
</dbReference>
<accession>A0A927IZH5</accession>
<reference evidence="3" key="1">
    <citation type="journal article" date="2018" name="Curr. Microbiol.">
        <title>Cellulosimicrobium arenosum sp. nov., Isolated from Marine Sediment Sand.</title>
        <authorList>
            <person name="Oh M."/>
            <person name="Kim J.H."/>
            <person name="Yoon J.H."/>
            <person name="Schumann P."/>
            <person name="Kim W."/>
        </authorList>
    </citation>
    <scope>NUCLEOTIDE SEQUENCE</scope>
    <source>
        <strain evidence="3">KCTC 49039</strain>
    </source>
</reference>
<evidence type="ECO:0000313" key="4">
    <source>
        <dbReference type="Proteomes" id="UP000610846"/>
    </source>
</evidence>
<dbReference type="Pfam" id="PF08327">
    <property type="entry name" value="AHSA1"/>
    <property type="match status" value="1"/>
</dbReference>
<dbReference type="Proteomes" id="UP000610846">
    <property type="component" value="Unassembled WGS sequence"/>
</dbReference>
<comment type="similarity">
    <text evidence="1">Belongs to the AHA1 family.</text>
</comment>
<sequence length="146" mass="15985">MSLAPIVHELRLACPISVAFQTYAQRIGEWWPRQVTIDPESFGGLTVEPGPGGRIVASHGAVEHEWGRVTVWEPAVRLAHTFTLGQPLGRASLVRLELWEHGGGSALRLEHGGWAPGSERVRARFAAWPQFLSGFALLAEHPGPEK</sequence>
<dbReference type="EMBL" id="JACYHB010000003">
    <property type="protein sequence ID" value="MBD8078550.1"/>
    <property type="molecule type" value="Genomic_DNA"/>
</dbReference>
<comment type="caution">
    <text evidence="3">The sequence shown here is derived from an EMBL/GenBank/DDBJ whole genome shotgun (WGS) entry which is preliminary data.</text>
</comment>
<protein>
    <submittedName>
        <fullName evidence="3">SRPBCC domain-containing protein</fullName>
    </submittedName>
</protein>
<dbReference type="InterPro" id="IPR013538">
    <property type="entry name" value="ASHA1/2-like_C"/>
</dbReference>
<feature type="domain" description="Activator of Hsp90 ATPase homologue 1/2-like C-terminal" evidence="2">
    <location>
        <begin position="25"/>
        <end position="136"/>
    </location>
</feature>
<gene>
    <name evidence="3" type="ORF">IF651_05685</name>
</gene>
<proteinExistence type="inferred from homology"/>
<reference evidence="3" key="2">
    <citation type="submission" date="2020-09" db="EMBL/GenBank/DDBJ databases">
        <authorList>
            <person name="Yu Y."/>
        </authorList>
    </citation>
    <scope>NUCLEOTIDE SEQUENCE</scope>
    <source>
        <strain evidence="3">KCTC 49039</strain>
    </source>
</reference>
<name>A0A927IZH5_9MICO</name>
<keyword evidence="4" id="KW-1185">Reference proteome</keyword>
<evidence type="ECO:0000259" key="2">
    <source>
        <dbReference type="Pfam" id="PF08327"/>
    </source>
</evidence>
<organism evidence="3 4">
    <name type="scientific">Cellulosimicrobium arenosum</name>
    <dbReference type="NCBI Taxonomy" id="2708133"/>
    <lineage>
        <taxon>Bacteria</taxon>
        <taxon>Bacillati</taxon>
        <taxon>Actinomycetota</taxon>
        <taxon>Actinomycetes</taxon>
        <taxon>Micrococcales</taxon>
        <taxon>Promicromonosporaceae</taxon>
        <taxon>Cellulosimicrobium</taxon>
    </lineage>
</organism>
<dbReference type="InterPro" id="IPR023393">
    <property type="entry name" value="START-like_dom_sf"/>
</dbReference>
<dbReference type="AlphaFoldDB" id="A0A927IZH5"/>
<dbReference type="RefSeq" id="WP_191828120.1">
    <property type="nucleotide sequence ID" value="NZ_JACYHB010000003.1"/>
</dbReference>
<evidence type="ECO:0000256" key="1">
    <source>
        <dbReference type="ARBA" id="ARBA00006817"/>
    </source>
</evidence>
<dbReference type="Gene3D" id="3.30.530.20">
    <property type="match status" value="1"/>
</dbReference>